<comment type="caution">
    <text evidence="1">The sequence shown here is derived from an EMBL/GenBank/DDBJ whole genome shotgun (WGS) entry which is preliminary data.</text>
</comment>
<keyword evidence="2" id="KW-1185">Reference proteome</keyword>
<accession>A0A2N0A001</accession>
<organism evidence="1 2">
    <name type="scientific">Leptospira neocaledonica</name>
    <dbReference type="NCBI Taxonomy" id="2023192"/>
    <lineage>
        <taxon>Bacteria</taxon>
        <taxon>Pseudomonadati</taxon>
        <taxon>Spirochaetota</taxon>
        <taxon>Spirochaetia</taxon>
        <taxon>Leptospirales</taxon>
        <taxon>Leptospiraceae</taxon>
        <taxon>Leptospira</taxon>
    </lineage>
</organism>
<dbReference type="Proteomes" id="UP000231843">
    <property type="component" value="Unassembled WGS sequence"/>
</dbReference>
<evidence type="ECO:0000313" key="2">
    <source>
        <dbReference type="Proteomes" id="UP000231843"/>
    </source>
</evidence>
<gene>
    <name evidence="1" type="ORF">CH365_07895</name>
</gene>
<name>A0A2N0A001_9LEPT</name>
<dbReference type="EMBL" id="NPEA01000004">
    <property type="protein sequence ID" value="PJZ77493.1"/>
    <property type="molecule type" value="Genomic_DNA"/>
</dbReference>
<proteinExistence type="predicted"/>
<evidence type="ECO:0000313" key="1">
    <source>
        <dbReference type="EMBL" id="PJZ77493.1"/>
    </source>
</evidence>
<sequence>MILTIINCGEAGKSSNLFPGLFAQFSQNDQEAQQKVEEEIKTQGFYSKHIQSKLQNYTTIVESETTPDVKEPASELKDKSNGIIALKNIIIGERGEINSNLYSLGSCRGLFGKNGCLKKLSSISLFSKTIQNSGFEIKGDKVFLFPYSKVLGNIFANDLIRLPNTTVTNFTNNIPSLPKLPPFVFDQNSTTNESLTPSNGFELLEGKYGRIKIKPKFAVTLKGGVYSFKSKSLNQSSSLICEKLCIILVSENVELGYKSKIYSQSNISNDLLLYINKIKKIRDWIFDEEGFSATGNNYINASIYSPYADIQIGDKSKVTGILIGKNVSIANGSKMVNDFVSEPEIPLTDIEYELSSYQLYLDQTIKVSQNYENNLKLKLSEILTGNLSNTIKYPIFPKGEYSKIIFNIKKAKGIAEDGSEITIKIPTSSNEPYLEIKGPFTSEGGRTVSILSEKNHSFRLFELISGEYFHSPIFTLTSYSSLSIEVENKLSILPKERYDEIITEADLILTASIDSTQSYSEDYMGVPLIFTIAQVKPINCLKMKFDVNCSQNNRFNVKGLGGSIGDNIMKTQNAAYYSTGDQSLLFLKKSMSDIISVQGNFGKVEL</sequence>
<protein>
    <submittedName>
        <fullName evidence="1">Uncharacterized protein</fullName>
    </submittedName>
</protein>
<reference evidence="1 2" key="1">
    <citation type="submission" date="2017-07" db="EMBL/GenBank/DDBJ databases">
        <title>Leptospira spp. isolated from tropical soils.</title>
        <authorList>
            <person name="Thibeaux R."/>
            <person name="Iraola G."/>
            <person name="Ferres I."/>
            <person name="Bierque E."/>
            <person name="Girault D."/>
            <person name="Soupe-Gilbert M.-E."/>
            <person name="Picardeau M."/>
            <person name="Goarant C."/>
        </authorList>
    </citation>
    <scope>NUCLEOTIDE SEQUENCE [LARGE SCALE GENOMIC DNA]</scope>
    <source>
        <strain evidence="1 2">ES4-C-A1</strain>
    </source>
</reference>
<dbReference type="AlphaFoldDB" id="A0A2N0A001"/>